<evidence type="ECO:0000313" key="1">
    <source>
        <dbReference type="EMBL" id="BDW93355.1"/>
    </source>
</evidence>
<dbReference type="EMBL" id="AP027268">
    <property type="protein sequence ID" value="BDW93355.1"/>
    <property type="molecule type" value="Genomic_DNA"/>
</dbReference>
<dbReference type="AlphaFoldDB" id="A0AA48HDS3"/>
<reference evidence="1 2" key="1">
    <citation type="submission" date="2023-01" db="EMBL/GenBank/DDBJ databases">
        <title>Complete genome sequence of Muricauda aquimarina strain IFOP_LL357.</title>
        <authorList>
            <person name="Gajardo G."/>
            <person name="Ueki S."/>
            <person name="Maruyama F."/>
        </authorList>
    </citation>
    <scope>NUCLEOTIDE SEQUENCE [LARGE SCALE GENOMIC DNA]</scope>
    <source>
        <strain evidence="1 2">IFOP_LL357</strain>
    </source>
</reference>
<dbReference type="RefSeq" id="WP_338193776.1">
    <property type="nucleotide sequence ID" value="NZ_AP027268.1"/>
</dbReference>
<evidence type="ECO:0008006" key="3">
    <source>
        <dbReference type="Google" id="ProtNLM"/>
    </source>
</evidence>
<accession>A0AA48HDS3</accession>
<organism evidence="1 2">
    <name type="scientific">Flagellimonas marinaquae</name>
    <dbReference type="NCBI Taxonomy" id="254955"/>
    <lineage>
        <taxon>Bacteria</taxon>
        <taxon>Pseudomonadati</taxon>
        <taxon>Bacteroidota</taxon>
        <taxon>Flavobacteriia</taxon>
        <taxon>Flavobacteriales</taxon>
        <taxon>Flavobacteriaceae</taxon>
        <taxon>Flagellimonas</taxon>
    </lineage>
</organism>
<name>A0AA48HDS3_9FLAO</name>
<dbReference type="NCBIfam" id="TIGR01643">
    <property type="entry name" value="YD_repeat_2x"/>
    <property type="match status" value="1"/>
</dbReference>
<gene>
    <name evidence="1" type="ORF">MACH07_21870</name>
</gene>
<dbReference type="Proteomes" id="UP001330184">
    <property type="component" value="Chromosome"/>
</dbReference>
<dbReference type="InterPro" id="IPR006530">
    <property type="entry name" value="YD"/>
</dbReference>
<proteinExistence type="predicted"/>
<keyword evidence="2" id="KW-1185">Reference proteome</keyword>
<sequence length="1119" mass="127355">MKKLIILIFISSLGYSQEVTNLGILPSTPEAANFEKYGNIPVGKFSGIPQISIPIYTIRLKNLEVPINLSYHSSGVKVDETASSVGLGWVLTASGMISCNTRGNPDFDTYGYANEGNQSQHIYDRFVVGAFQEETINNIVQQDNDHDLLDDIAAGLIDGEPDLFHYSFPGNSGKFVYDETITPRTIPFRPLLIEKNNVSDNYKITDEKGNIFEFSERESSEIKRAVGSDCDVINPLYTSVPITPTWHLTKITTPQNETITFTYESVSYAYEYIASQHDYILETDDRNVPPAGCLQKPSLECRNRIEVNGKRLSKIISSNGTEIQVFYDSQDRLDLPGTNRISRIDLSFNSELIDFWILDHDYFTSNCNPPQDESCYRLKLNQITRNGHPPYQFYYDQTKSLPRRNSFSQDHWGYYNGKNNSTFLPAVHYRGQIVPGANREPDFEYSRAGVLNKIIYPTGGETIFEYEPNQYWFDDIEPDNSINQSQILSIDGLATGVPISTQFTINGTENVYGTFKFACVNGSYCENASNVPQGDLMVARLTGNGIDIAYDYPYNPSPFGTDTPLVLPPGTYTMTLYATVDDFYGTFMVEWVEVTETRVQENRIGSGLRIAKIIDRPNEGKDLVREFDYSDPNNTSKSSGFISHNQQYTSLLQLRWLEPIPPNAIRENYCNYFTRSSHNLANVSSVNGGYVGYEYVTELYGVAGEHGKTVSRYTTNPDVGDNVLKWPFVPPTSYDWIRGLIKEEVVYRKEEGTIDEFFKTNETFYHYDIKHGFNNVLENQPNENNILGLKIATIRPYYNNGGLYTEWSILDVGAYWTVASWYTMVRKEEKWYGSDGSNLALTTNRHFFYDNPVHAQITREETYNSIGNLLRKKMTYPDDITSVSSLGNIPITSEQLSAIDSLKTNAEHRIAEPVQIEHIKDDKSTLERINYKIWPGQDIILPEYSESSKEGNDFEREIVYHQYDDIGNPIEIYKANGIHIVYVWGYNRKYPVAKIENVTYGSGLSNSLTTTQQAYIDSIVLASNQDDDRTRDIKNDNSSISYIGNEGNLRQALAELRNSLPNSALMTSYTYDPLIGVTSITNPRGYTVYYEYDQFNRLKEVRDADNNIVSDYKYHYQGQ</sequence>
<dbReference type="Gene3D" id="2.180.10.10">
    <property type="entry name" value="RHS repeat-associated core"/>
    <property type="match status" value="1"/>
</dbReference>
<evidence type="ECO:0000313" key="2">
    <source>
        <dbReference type="Proteomes" id="UP001330184"/>
    </source>
</evidence>
<protein>
    <recommendedName>
        <fullName evidence="3">YD repeat-containing protein</fullName>
    </recommendedName>
</protein>